<evidence type="ECO:0000313" key="11">
    <source>
        <dbReference type="EMBL" id="KAE8077107.1"/>
    </source>
</evidence>
<dbReference type="PANTHER" id="PTHR11453:SF110">
    <property type="entry name" value="BORON TRANSPORTER 3-RELATED"/>
    <property type="match status" value="1"/>
</dbReference>
<keyword evidence="4" id="KW-0039">Anion exchange</keyword>
<proteinExistence type="inferred from homology"/>
<protein>
    <recommendedName>
        <fullName evidence="10">Bicarbonate transporter-like transmembrane domain-containing protein</fullName>
    </recommendedName>
</protein>
<evidence type="ECO:0000256" key="6">
    <source>
        <dbReference type="ARBA" id="ARBA00022989"/>
    </source>
</evidence>
<organism evidence="11 12">
    <name type="scientific">Carpinus fangiana</name>
    <dbReference type="NCBI Taxonomy" id="176857"/>
    <lineage>
        <taxon>Eukaryota</taxon>
        <taxon>Viridiplantae</taxon>
        <taxon>Streptophyta</taxon>
        <taxon>Embryophyta</taxon>
        <taxon>Tracheophyta</taxon>
        <taxon>Spermatophyta</taxon>
        <taxon>Magnoliopsida</taxon>
        <taxon>eudicotyledons</taxon>
        <taxon>Gunneridae</taxon>
        <taxon>Pentapetalae</taxon>
        <taxon>rosids</taxon>
        <taxon>fabids</taxon>
        <taxon>Fagales</taxon>
        <taxon>Betulaceae</taxon>
        <taxon>Carpinus</taxon>
    </lineage>
</organism>
<keyword evidence="4" id="KW-0406">Ion transport</keyword>
<feature type="domain" description="Bicarbonate transporter-like transmembrane" evidence="10">
    <location>
        <begin position="204"/>
        <end position="375"/>
    </location>
</feature>
<feature type="transmembrane region" description="Helical" evidence="9">
    <location>
        <begin position="294"/>
        <end position="313"/>
    </location>
</feature>
<feature type="region of interest" description="Disordered" evidence="8">
    <location>
        <begin position="683"/>
        <end position="719"/>
    </location>
</feature>
<keyword evidence="6 9" id="KW-1133">Transmembrane helix</keyword>
<evidence type="ECO:0000256" key="7">
    <source>
        <dbReference type="ARBA" id="ARBA00023136"/>
    </source>
</evidence>
<sequence length="719" mass="80280">MGTMEETFVPLRGIKNDLHGRLMCYKQDWTGGFKAGFRILAPTTYIFFASAIPVISFGEQLERDTDGVLTAVQTLASTALCGIIHSIAGGQPLLILGVAEPTVIMYTFMFNFAKDRPDLGSKLFLAWTGWVCVWTAILLFLLAILGACSIIHRFTRIAGELFGLLIAMLFMQEAIKGLVNEFRIPERQSPKLIEFQPSWRFANGMFALVLSFGLLLTALRSRKARSWRYGSGGLRGFIADYGVPLMVLVWTAVSYIPSKSIPNGVPRRLFSPNPWSPGAYKNWTVFKDMLNVPVLYIIGAFVPATMIAVLYYFDHSVASQLAQQKEFNLRKPASFHYDLLLLGFMVLLCGLVGIPPSNGVIPQSPMHTKCLATLKHQLLHNRLVATARKCMRKNASLGEVYESMQEAYQQMQTPLTYQEPSARGLKELKNSTIQMASGMGHIDAPVDESMFDVEREIDDLIPVEVKEQRLSNLLQSIMVGGCVAAMPFLKKIPTSVLWGYFAFMATESLPGNQFWERILLLFTAPSRRYKVLEEYHATFVETVPFKTIAIFTLFQTAYLLLCFGVTWVPIAGVLFPLMIMLLVPVRQYILPKFFKAAHLQDLDAADYEEAPALSFNLATEGEMGRTASFARDGEILDGIITRSRGEFRRTCSLKVTSCTATTAKELRSLRSFQSSRLSEKVYSPRISELRGDQSPRLGGRGPFSPRTGEPRQSNLGKSG</sequence>
<dbReference type="AlphaFoldDB" id="A0A5N6RH14"/>
<evidence type="ECO:0000313" key="12">
    <source>
        <dbReference type="Proteomes" id="UP000327013"/>
    </source>
</evidence>
<comment type="similarity">
    <text evidence="2">Belongs to the anion exchanger (TC 2.A.31.3) family.</text>
</comment>
<feature type="compositionally biased region" description="Polar residues" evidence="8">
    <location>
        <begin position="710"/>
        <end position="719"/>
    </location>
</feature>
<keyword evidence="3" id="KW-0813">Transport</keyword>
<feature type="transmembrane region" description="Helical" evidence="9">
    <location>
        <begin position="67"/>
        <end position="86"/>
    </location>
</feature>
<feature type="transmembrane region" description="Helical" evidence="9">
    <location>
        <begin position="124"/>
        <end position="145"/>
    </location>
</feature>
<evidence type="ECO:0000256" key="4">
    <source>
        <dbReference type="ARBA" id="ARBA00022681"/>
    </source>
</evidence>
<dbReference type="GO" id="GO:0005452">
    <property type="term" value="F:solute:inorganic anion antiporter activity"/>
    <property type="evidence" value="ECO:0007669"/>
    <property type="project" value="InterPro"/>
</dbReference>
<evidence type="ECO:0000256" key="9">
    <source>
        <dbReference type="SAM" id="Phobius"/>
    </source>
</evidence>
<dbReference type="InterPro" id="IPR011531">
    <property type="entry name" value="HCO3_transpt-like_TM_dom"/>
</dbReference>
<evidence type="ECO:0000259" key="10">
    <source>
        <dbReference type="Pfam" id="PF00955"/>
    </source>
</evidence>
<keyword evidence="5 9" id="KW-0812">Transmembrane</keyword>
<evidence type="ECO:0000256" key="8">
    <source>
        <dbReference type="SAM" id="MobiDB-lite"/>
    </source>
</evidence>
<accession>A0A5N6RH14</accession>
<dbReference type="GO" id="GO:0006820">
    <property type="term" value="P:monoatomic anion transport"/>
    <property type="evidence" value="ECO:0007669"/>
    <property type="project" value="InterPro"/>
</dbReference>
<evidence type="ECO:0000256" key="3">
    <source>
        <dbReference type="ARBA" id="ARBA00022448"/>
    </source>
</evidence>
<feature type="transmembrane region" description="Helical" evidence="9">
    <location>
        <begin position="199"/>
        <end position="218"/>
    </location>
</feature>
<feature type="transmembrane region" description="Helical" evidence="9">
    <location>
        <begin position="93"/>
        <end position="112"/>
    </location>
</feature>
<evidence type="ECO:0000256" key="1">
    <source>
        <dbReference type="ARBA" id="ARBA00004141"/>
    </source>
</evidence>
<feature type="transmembrane region" description="Helical" evidence="9">
    <location>
        <begin position="334"/>
        <end position="354"/>
    </location>
</feature>
<dbReference type="OrthoDB" id="1735926at2759"/>
<name>A0A5N6RH14_9ROSI</name>
<dbReference type="EMBL" id="CM017326">
    <property type="protein sequence ID" value="KAE8077107.1"/>
    <property type="molecule type" value="Genomic_DNA"/>
</dbReference>
<feature type="transmembrane region" description="Helical" evidence="9">
    <location>
        <begin position="557"/>
        <end position="583"/>
    </location>
</feature>
<keyword evidence="7 9" id="KW-0472">Membrane</keyword>
<comment type="subcellular location">
    <subcellularLocation>
        <location evidence="1">Membrane</location>
        <topology evidence="1">Multi-pass membrane protein</topology>
    </subcellularLocation>
</comment>
<dbReference type="FunFam" id="1.10.287.570:FF:000004">
    <property type="entry name" value="probable boron transporter 2"/>
    <property type="match status" value="1"/>
</dbReference>
<feature type="transmembrane region" description="Helical" evidence="9">
    <location>
        <begin position="157"/>
        <end position="179"/>
    </location>
</feature>
<dbReference type="GO" id="GO:0005886">
    <property type="term" value="C:plasma membrane"/>
    <property type="evidence" value="ECO:0007669"/>
    <property type="project" value="TreeGrafter"/>
</dbReference>
<feature type="domain" description="Bicarbonate transporter-like transmembrane" evidence="10">
    <location>
        <begin position="463"/>
        <end position="605"/>
    </location>
</feature>
<feature type="domain" description="Bicarbonate transporter-like transmembrane" evidence="10">
    <location>
        <begin position="11"/>
        <end position="183"/>
    </location>
</feature>
<dbReference type="Gene3D" id="1.10.287.570">
    <property type="entry name" value="Helical hairpin bin"/>
    <property type="match status" value="1"/>
</dbReference>
<feature type="transmembrane region" description="Helical" evidence="9">
    <location>
        <begin position="35"/>
        <end position="55"/>
    </location>
</feature>
<dbReference type="Pfam" id="PF00955">
    <property type="entry name" value="HCO3_cotransp"/>
    <property type="match status" value="3"/>
</dbReference>
<dbReference type="GO" id="GO:0050801">
    <property type="term" value="P:monoatomic ion homeostasis"/>
    <property type="evidence" value="ECO:0007669"/>
    <property type="project" value="TreeGrafter"/>
</dbReference>
<evidence type="ECO:0000256" key="2">
    <source>
        <dbReference type="ARBA" id="ARBA00006262"/>
    </source>
</evidence>
<dbReference type="PANTHER" id="PTHR11453">
    <property type="entry name" value="ANION EXCHANGE PROTEIN"/>
    <property type="match status" value="1"/>
</dbReference>
<evidence type="ECO:0000256" key="5">
    <source>
        <dbReference type="ARBA" id="ARBA00022692"/>
    </source>
</evidence>
<gene>
    <name evidence="11" type="ORF">FH972_015705</name>
</gene>
<reference evidence="11 12" key="1">
    <citation type="submission" date="2019-06" db="EMBL/GenBank/DDBJ databases">
        <title>A chromosomal-level reference genome of Carpinus fangiana (Coryloideae, Betulaceae).</title>
        <authorList>
            <person name="Yang X."/>
            <person name="Wang Z."/>
            <person name="Zhang L."/>
            <person name="Hao G."/>
            <person name="Liu J."/>
            <person name="Yang Y."/>
        </authorList>
    </citation>
    <scope>NUCLEOTIDE SEQUENCE [LARGE SCALE GENOMIC DNA]</scope>
    <source>
        <strain evidence="11">Cfa_2016G</strain>
        <tissue evidence="11">Leaf</tissue>
    </source>
</reference>
<dbReference type="Proteomes" id="UP000327013">
    <property type="component" value="Chromosome 6"/>
</dbReference>
<dbReference type="InterPro" id="IPR003020">
    <property type="entry name" value="HCO3_transpt_euk"/>
</dbReference>
<keyword evidence="12" id="KW-1185">Reference proteome</keyword>